<dbReference type="EMBL" id="LRPN01000107">
    <property type="protein sequence ID" value="KWZ79845.1"/>
    <property type="molecule type" value="Genomic_DNA"/>
</dbReference>
<accession>A0A133KK29</accession>
<comment type="caution">
    <text evidence="1">The sequence shown here is derived from an EMBL/GenBank/DDBJ whole genome shotgun (WGS) entry which is preliminary data.</text>
</comment>
<organism evidence="1 2">
    <name type="scientific">Heyndrickxia coagulans</name>
    <name type="common">Weizmannia coagulans</name>
    <dbReference type="NCBI Taxonomy" id="1398"/>
    <lineage>
        <taxon>Bacteria</taxon>
        <taxon>Bacillati</taxon>
        <taxon>Bacillota</taxon>
        <taxon>Bacilli</taxon>
        <taxon>Bacillales</taxon>
        <taxon>Bacillaceae</taxon>
        <taxon>Heyndrickxia</taxon>
    </lineage>
</organism>
<reference evidence="2" key="1">
    <citation type="submission" date="2016-01" db="EMBL/GenBank/DDBJ databases">
        <authorList>
            <person name="Mitreva M."/>
            <person name="Pepin K.H."/>
            <person name="Mihindukulasuriya K.A."/>
            <person name="Fulton R."/>
            <person name="Fronick C."/>
            <person name="O'Laughlin M."/>
            <person name="Miner T."/>
            <person name="Herter B."/>
            <person name="Rosa B.A."/>
            <person name="Cordes M."/>
            <person name="Tomlinson C."/>
            <person name="Wollam A."/>
            <person name="Palsikar V.B."/>
            <person name="Mardis E.R."/>
            <person name="Wilson R.K."/>
        </authorList>
    </citation>
    <scope>NUCLEOTIDE SEQUENCE [LARGE SCALE GENOMIC DNA]</scope>
    <source>
        <strain evidence="2">GED7749B</strain>
    </source>
</reference>
<sequence>MEAFYSRQQSRDILFILYSLYLLNYNKVKLLFKDNKRYKKFPISITVVVRMTLSRNGAGSFLKDYPFKCEKA</sequence>
<dbReference type="AlphaFoldDB" id="A0A133KK29"/>
<gene>
    <name evidence="1" type="ORF">HMPREF3213_02435</name>
</gene>
<name>A0A133KK29_HEYCO</name>
<proteinExistence type="predicted"/>
<dbReference type="Proteomes" id="UP000070376">
    <property type="component" value="Unassembled WGS sequence"/>
</dbReference>
<evidence type="ECO:0000313" key="1">
    <source>
        <dbReference type="EMBL" id="KWZ79845.1"/>
    </source>
</evidence>
<protein>
    <submittedName>
        <fullName evidence="1">Uncharacterized protein</fullName>
    </submittedName>
</protein>
<evidence type="ECO:0000313" key="2">
    <source>
        <dbReference type="Proteomes" id="UP000070376"/>
    </source>
</evidence>